<keyword evidence="9" id="KW-0804">Transcription</keyword>
<dbReference type="FunFam" id="3.30.160.60:FF:000072">
    <property type="entry name" value="zinc finger protein 143 isoform X1"/>
    <property type="match status" value="1"/>
</dbReference>
<evidence type="ECO:0000256" key="10">
    <source>
        <dbReference type="ARBA" id="ARBA00023242"/>
    </source>
</evidence>
<reference evidence="15" key="1">
    <citation type="submission" date="2024-04" db="EMBL/GenBank/DDBJ databases">
        <title>Salinicola lusitanus LLJ914,a marine bacterium isolated from the Okinawa Trough.</title>
        <authorList>
            <person name="Li J."/>
        </authorList>
    </citation>
    <scope>NUCLEOTIDE SEQUENCE [LARGE SCALE GENOMIC DNA]</scope>
</reference>
<comment type="caution">
    <text evidence="14">The sequence shown here is derived from an EMBL/GenBank/DDBJ whole genome shotgun (WGS) entry which is preliminary data.</text>
</comment>
<feature type="domain" description="C2H2-type" evidence="13">
    <location>
        <begin position="482"/>
        <end position="509"/>
    </location>
</feature>
<feature type="domain" description="C2H2-type" evidence="13">
    <location>
        <begin position="132"/>
        <end position="159"/>
    </location>
</feature>
<evidence type="ECO:0000256" key="1">
    <source>
        <dbReference type="ARBA" id="ARBA00003767"/>
    </source>
</evidence>
<dbReference type="PANTHER" id="PTHR24388">
    <property type="entry name" value="ZINC FINGER PROTEIN"/>
    <property type="match status" value="1"/>
</dbReference>
<dbReference type="AlphaFoldDB" id="A0AAW0PL36"/>
<evidence type="ECO:0000313" key="15">
    <source>
        <dbReference type="Proteomes" id="UP001460270"/>
    </source>
</evidence>
<keyword evidence="6" id="KW-0862">Zinc</keyword>
<feature type="domain" description="C2H2-type" evidence="13">
    <location>
        <begin position="700"/>
        <end position="727"/>
    </location>
</feature>
<keyword evidence="5 11" id="KW-0863">Zinc-finger</keyword>
<feature type="compositionally biased region" description="Acidic residues" evidence="12">
    <location>
        <begin position="103"/>
        <end position="126"/>
    </location>
</feature>
<feature type="domain" description="C2H2-type" evidence="13">
    <location>
        <begin position="330"/>
        <end position="357"/>
    </location>
</feature>
<feature type="region of interest" description="Disordered" evidence="12">
    <location>
        <begin position="103"/>
        <end position="131"/>
    </location>
</feature>
<dbReference type="PROSITE" id="PS00028">
    <property type="entry name" value="ZINC_FINGER_C2H2_1"/>
    <property type="match status" value="13"/>
</dbReference>
<feature type="domain" description="C2H2-type" evidence="13">
    <location>
        <begin position="302"/>
        <end position="329"/>
    </location>
</feature>
<dbReference type="InterPro" id="IPR050527">
    <property type="entry name" value="Snail/Krueppel_Znf"/>
</dbReference>
<dbReference type="FunFam" id="3.30.160.60:FF:002169">
    <property type="entry name" value="Zgc:174573"/>
    <property type="match status" value="1"/>
</dbReference>
<feature type="compositionally biased region" description="Low complexity" evidence="12">
    <location>
        <begin position="571"/>
        <end position="585"/>
    </location>
</feature>
<evidence type="ECO:0000256" key="12">
    <source>
        <dbReference type="SAM" id="MobiDB-lite"/>
    </source>
</evidence>
<feature type="domain" description="C2H2-type" evidence="13">
    <location>
        <begin position="274"/>
        <end position="301"/>
    </location>
</feature>
<dbReference type="Proteomes" id="UP001460270">
    <property type="component" value="Unassembled WGS sequence"/>
</dbReference>
<evidence type="ECO:0000256" key="4">
    <source>
        <dbReference type="ARBA" id="ARBA00022737"/>
    </source>
</evidence>
<keyword evidence="3" id="KW-0479">Metal-binding</keyword>
<dbReference type="FunFam" id="3.30.160.60:FF:000624">
    <property type="entry name" value="zinc finger protein 697"/>
    <property type="match status" value="1"/>
</dbReference>
<dbReference type="SMART" id="SM00355">
    <property type="entry name" value="ZnF_C2H2"/>
    <property type="match status" value="13"/>
</dbReference>
<keyword evidence="8" id="KW-0238">DNA-binding</keyword>
<feature type="compositionally biased region" description="Polar residues" evidence="12">
    <location>
        <begin position="586"/>
        <end position="598"/>
    </location>
</feature>
<organism evidence="14 15">
    <name type="scientific">Mugilogobius chulae</name>
    <name type="common">yellowstripe goby</name>
    <dbReference type="NCBI Taxonomy" id="88201"/>
    <lineage>
        <taxon>Eukaryota</taxon>
        <taxon>Metazoa</taxon>
        <taxon>Chordata</taxon>
        <taxon>Craniata</taxon>
        <taxon>Vertebrata</taxon>
        <taxon>Euteleostomi</taxon>
        <taxon>Actinopterygii</taxon>
        <taxon>Neopterygii</taxon>
        <taxon>Teleostei</taxon>
        <taxon>Neoteleostei</taxon>
        <taxon>Acanthomorphata</taxon>
        <taxon>Gobiaria</taxon>
        <taxon>Gobiiformes</taxon>
        <taxon>Gobioidei</taxon>
        <taxon>Gobiidae</taxon>
        <taxon>Gobionellinae</taxon>
        <taxon>Mugilogobius</taxon>
    </lineage>
</organism>
<proteinExistence type="predicted"/>
<evidence type="ECO:0000256" key="6">
    <source>
        <dbReference type="ARBA" id="ARBA00022833"/>
    </source>
</evidence>
<dbReference type="InterPro" id="IPR036236">
    <property type="entry name" value="Znf_C2H2_sf"/>
</dbReference>
<feature type="region of interest" description="Disordered" evidence="12">
    <location>
        <begin position="562"/>
        <end position="660"/>
    </location>
</feature>
<dbReference type="Pfam" id="PF13912">
    <property type="entry name" value="zf-C2H2_6"/>
    <property type="match status" value="1"/>
</dbReference>
<feature type="compositionally biased region" description="Basic and acidic residues" evidence="12">
    <location>
        <begin position="624"/>
        <end position="636"/>
    </location>
</feature>
<dbReference type="SUPFAM" id="SSF57667">
    <property type="entry name" value="beta-beta-alpha zinc fingers"/>
    <property type="match status" value="8"/>
</dbReference>
<dbReference type="FunFam" id="3.30.160.60:FF:000130">
    <property type="entry name" value="Spalt-like transcription factor 4"/>
    <property type="match status" value="1"/>
</dbReference>
<feature type="compositionally biased region" description="Low complexity" evidence="12">
    <location>
        <begin position="609"/>
        <end position="618"/>
    </location>
</feature>
<feature type="domain" description="C2H2-type" evidence="13">
    <location>
        <begin position="510"/>
        <end position="537"/>
    </location>
</feature>
<accession>A0AAW0PL36</accession>
<gene>
    <name evidence="14" type="ORF">WMY93_005996</name>
</gene>
<evidence type="ECO:0000256" key="11">
    <source>
        <dbReference type="PROSITE-ProRule" id="PRU00042"/>
    </source>
</evidence>
<evidence type="ECO:0000256" key="3">
    <source>
        <dbReference type="ARBA" id="ARBA00022723"/>
    </source>
</evidence>
<dbReference type="FunFam" id="3.30.160.60:FF:000446">
    <property type="entry name" value="Zinc finger protein"/>
    <property type="match status" value="1"/>
</dbReference>
<feature type="domain" description="C2H2-type" evidence="13">
    <location>
        <begin position="160"/>
        <end position="187"/>
    </location>
</feature>
<dbReference type="FunFam" id="3.30.160.60:FF:000097">
    <property type="entry name" value="Zinc finger protein"/>
    <property type="match status" value="1"/>
</dbReference>
<dbReference type="InterPro" id="IPR013087">
    <property type="entry name" value="Znf_C2H2_type"/>
</dbReference>
<keyword evidence="15" id="KW-1185">Reference proteome</keyword>
<feature type="domain" description="C2H2-type" evidence="13">
    <location>
        <begin position="218"/>
        <end position="245"/>
    </location>
</feature>
<dbReference type="GO" id="GO:0008270">
    <property type="term" value="F:zinc ion binding"/>
    <property type="evidence" value="ECO:0007669"/>
    <property type="project" value="UniProtKB-KW"/>
</dbReference>
<evidence type="ECO:0000313" key="14">
    <source>
        <dbReference type="EMBL" id="KAK7929601.1"/>
    </source>
</evidence>
<sequence>MDPFGRIGLSSQYEEPELSCQLSVSLDPQLFRPIDENSMSPRAPIIYPEPECPPVPPTVRGSMVSCGQDQEGTLKYGCSRFLREEADLKEEEEDEVREEVQVEVEEEEEEEEVMLEEEEEEEEEEVHEPPKYSCDVCGRSFPSGGGLKRHSRTHTGERPFVCSICGRGFNQIGNLKTHYKVHLVRQRERHHEHVRAPEALSARASTQQQNAFYEAEIFFCRRCSIEFAEKDQLEQHMRIHIKPKPYSCPDCGKKFITEKYVAVHRRIHTGERPFQCSECDHAFTTMNNLKTHMTLHTGERPFSCSFCDKTFRVKTHLNKHYEVHLKTRPYICSVCGKSYTRAEGLTEHFRLHTGERPYVCAVCGKSFSYRQGLLQHNRTHAGKRMEDGSVSVFVRDQRSGLLTTSARVWERLPVRVQTAENLRTHSGERPFPCSYCGKPFTEKGLLMVHERLHTGEKPFPAASATRGTLVRHERLHTGITPYHCADCGKTFSQQWTLTTHMRTHTGDRPYKCSNCDKSFVTPGELRRHSHIHSDERPHECLECGRHFKLAQTLRNHIRTCHRKPGQESGLNAGRPPAAGGPNANRKQANQTVSKQAQLLHSPRVPQILPGASSSSSAAAPPPHSEPDLHTDLHTDLQTDPLSEPQVEPPEEPLELVERTSSPVSVIVKEEEEETPLHGKTFTRASSLKNHVRLHTGERPYMCDLCGLGFTRSQSLRLHRRKHTSLHPKEEPEELDESVFDDFYSDHNSPLTCA</sequence>
<evidence type="ECO:0000256" key="8">
    <source>
        <dbReference type="ARBA" id="ARBA00023125"/>
    </source>
</evidence>
<dbReference type="Pfam" id="PF00096">
    <property type="entry name" value="zf-C2H2"/>
    <property type="match status" value="9"/>
</dbReference>
<protein>
    <recommendedName>
        <fullName evidence="13">C2H2-type domain-containing protein</fullName>
    </recommendedName>
</protein>
<dbReference type="FunFam" id="3.30.160.60:FF:001527">
    <property type="entry name" value="Zinc finger protein"/>
    <property type="match status" value="1"/>
</dbReference>
<dbReference type="FunFam" id="3.30.160.60:FF:000358">
    <property type="entry name" value="zinc finger protein 24"/>
    <property type="match status" value="1"/>
</dbReference>
<name>A0AAW0PL36_9GOBI</name>
<dbReference type="FunFam" id="3.30.160.60:FF:000213">
    <property type="entry name" value="Zinc finger protein 624"/>
    <property type="match status" value="1"/>
</dbReference>
<feature type="compositionally biased region" description="Acidic residues" evidence="12">
    <location>
        <begin position="730"/>
        <end position="739"/>
    </location>
</feature>
<dbReference type="Gene3D" id="3.30.160.60">
    <property type="entry name" value="Classic Zinc Finger"/>
    <property type="match status" value="13"/>
</dbReference>
<dbReference type="GO" id="GO:0000981">
    <property type="term" value="F:DNA-binding transcription factor activity, RNA polymerase II-specific"/>
    <property type="evidence" value="ECO:0007669"/>
    <property type="project" value="TreeGrafter"/>
</dbReference>
<dbReference type="FunFam" id="3.30.160.60:FF:002343">
    <property type="entry name" value="Zinc finger protein 33A"/>
    <property type="match status" value="3"/>
</dbReference>
<feature type="domain" description="C2H2-type" evidence="13">
    <location>
        <begin position="678"/>
        <end position="699"/>
    </location>
</feature>
<dbReference type="GO" id="GO:0005634">
    <property type="term" value="C:nucleus"/>
    <property type="evidence" value="ECO:0007669"/>
    <property type="project" value="UniProtKB-SubCell"/>
</dbReference>
<evidence type="ECO:0000259" key="13">
    <source>
        <dbReference type="PROSITE" id="PS50157"/>
    </source>
</evidence>
<feature type="domain" description="C2H2-type" evidence="13">
    <location>
        <begin position="246"/>
        <end position="273"/>
    </location>
</feature>
<dbReference type="GO" id="GO:0000978">
    <property type="term" value="F:RNA polymerase II cis-regulatory region sequence-specific DNA binding"/>
    <property type="evidence" value="ECO:0007669"/>
    <property type="project" value="TreeGrafter"/>
</dbReference>
<feature type="domain" description="C2H2-type" evidence="13">
    <location>
        <begin position="538"/>
        <end position="566"/>
    </location>
</feature>
<evidence type="ECO:0000256" key="9">
    <source>
        <dbReference type="ARBA" id="ARBA00023163"/>
    </source>
</evidence>
<evidence type="ECO:0000256" key="5">
    <source>
        <dbReference type="ARBA" id="ARBA00022771"/>
    </source>
</evidence>
<dbReference type="PROSITE" id="PS50157">
    <property type="entry name" value="ZINC_FINGER_C2H2_2"/>
    <property type="match status" value="14"/>
</dbReference>
<dbReference type="EMBL" id="JBBPFD010000004">
    <property type="protein sequence ID" value="KAK7929601.1"/>
    <property type="molecule type" value="Genomic_DNA"/>
</dbReference>
<keyword evidence="4" id="KW-0677">Repeat</keyword>
<evidence type="ECO:0000256" key="2">
    <source>
        <dbReference type="ARBA" id="ARBA00004123"/>
    </source>
</evidence>
<keyword evidence="7" id="KW-0805">Transcription regulation</keyword>
<feature type="domain" description="C2H2-type" evidence="13">
    <location>
        <begin position="358"/>
        <end position="385"/>
    </location>
</feature>
<comment type="function">
    <text evidence="1">May be involved in transcriptional regulation.</text>
</comment>
<keyword evidence="10" id="KW-0539">Nucleus</keyword>
<feature type="domain" description="C2H2-type" evidence="13">
    <location>
        <begin position="431"/>
        <end position="458"/>
    </location>
</feature>
<evidence type="ECO:0000256" key="7">
    <source>
        <dbReference type="ARBA" id="ARBA00023015"/>
    </source>
</evidence>
<feature type="region of interest" description="Disordered" evidence="12">
    <location>
        <begin position="720"/>
        <end position="740"/>
    </location>
</feature>
<comment type="subcellular location">
    <subcellularLocation>
        <location evidence="2">Nucleus</location>
    </subcellularLocation>
</comment>
<dbReference type="PANTHER" id="PTHR24388:SF99">
    <property type="entry name" value="GASTRULA ZINC FINGER PROTEIN XLCGF52.1-LIKE ISOFORM X1-RELATED"/>
    <property type="match status" value="1"/>
</dbReference>
<dbReference type="Pfam" id="PF13894">
    <property type="entry name" value="zf-C2H2_4"/>
    <property type="match status" value="1"/>
</dbReference>